<reference evidence="1 2" key="1">
    <citation type="submission" date="2019-08" db="EMBL/GenBank/DDBJ databases">
        <title>Genome of Algoriphagus ratkowskyi IC026.</title>
        <authorList>
            <person name="Bowman J.P."/>
        </authorList>
    </citation>
    <scope>NUCLEOTIDE SEQUENCE [LARGE SCALE GENOMIC DNA]</scope>
    <source>
        <strain evidence="1 2">IC026</strain>
    </source>
</reference>
<dbReference type="EMBL" id="VORV01000047">
    <property type="protein sequence ID" value="TXD75221.1"/>
    <property type="molecule type" value="Genomic_DNA"/>
</dbReference>
<organism evidence="1 2">
    <name type="scientific">Algoriphagus ratkowskyi</name>
    <dbReference type="NCBI Taxonomy" id="57028"/>
    <lineage>
        <taxon>Bacteria</taxon>
        <taxon>Pseudomonadati</taxon>
        <taxon>Bacteroidota</taxon>
        <taxon>Cytophagia</taxon>
        <taxon>Cytophagales</taxon>
        <taxon>Cyclobacteriaceae</taxon>
        <taxon>Algoriphagus</taxon>
    </lineage>
</organism>
<comment type="caution">
    <text evidence="1">The sequence shown here is derived from an EMBL/GenBank/DDBJ whole genome shotgun (WGS) entry which is preliminary data.</text>
</comment>
<evidence type="ECO:0000313" key="1">
    <source>
        <dbReference type="EMBL" id="TXD75221.1"/>
    </source>
</evidence>
<accession>A0ABY3HHD3</accession>
<feature type="non-terminal residue" evidence="1">
    <location>
        <position position="98"/>
    </location>
</feature>
<keyword evidence="2" id="KW-1185">Reference proteome</keyword>
<evidence type="ECO:0008006" key="3">
    <source>
        <dbReference type="Google" id="ProtNLM"/>
    </source>
</evidence>
<evidence type="ECO:0000313" key="2">
    <source>
        <dbReference type="Proteomes" id="UP000321927"/>
    </source>
</evidence>
<name>A0ABY3HHD3_9BACT</name>
<sequence>MTFEEFRKDIEHKINSLTEFELQEYHYEPSSFGNGILAYRIKGQNHKFVFDGRENELTWLVSKPHEKYFGATFKEILKKNGLELDSDRIEKEIKNSAQ</sequence>
<proteinExistence type="predicted"/>
<dbReference type="Proteomes" id="UP000321927">
    <property type="component" value="Unassembled WGS sequence"/>
</dbReference>
<gene>
    <name evidence="1" type="ORF">ESW18_21005</name>
</gene>
<dbReference type="RefSeq" id="WP_146849475.1">
    <property type="nucleotide sequence ID" value="NZ_VORV01000047.1"/>
</dbReference>
<protein>
    <recommendedName>
        <fullName evidence="3">KTSC domain-containing protein</fullName>
    </recommendedName>
</protein>